<dbReference type="OrthoDB" id="544277at2759"/>
<dbReference type="Proteomes" id="UP000054196">
    <property type="component" value="Unassembled WGS sequence"/>
</dbReference>
<gene>
    <name evidence="1" type="ORF">PUNSTDRAFT_128410</name>
</gene>
<dbReference type="RefSeq" id="XP_007388516.1">
    <property type="nucleotide sequence ID" value="XM_007388454.1"/>
</dbReference>
<dbReference type="eggNOG" id="ENOG502RYMB">
    <property type="taxonomic scope" value="Eukaryota"/>
</dbReference>
<dbReference type="Gene3D" id="3.40.630.30">
    <property type="match status" value="1"/>
</dbReference>
<sequence>MDQAKPYIRQATLAELDELTETASRAFLDDPMLHYCADAHVPMSDPGSAKDRRDQARFLRFLIKSTFLCKHRNTVVVLPSTTRGGKEKIVAGTLWLHPGSRPDNAIVLLRAGCVGAMKAWGRKGLVRLAREYEPASGRAQEEAFKKRFKGDGKKLRPRDAWFLQLAWTDPEYQGRGEALRLVPDGYLSMLIRDQFAFAPREVHALDASGPKSRDRYEHLGFEENCPLRFGVGKVDADGVVAKDKEKARGLVQFSMTKWVETSP</sequence>
<dbReference type="GeneID" id="18878137"/>
<keyword evidence="2" id="KW-1185">Reference proteome</keyword>
<accession>R7S2E4</accession>
<dbReference type="AlphaFoldDB" id="R7S2E4"/>
<evidence type="ECO:0008006" key="3">
    <source>
        <dbReference type="Google" id="ProtNLM"/>
    </source>
</evidence>
<dbReference type="InterPro" id="IPR016181">
    <property type="entry name" value="Acyl_CoA_acyltransferase"/>
</dbReference>
<reference evidence="2" key="1">
    <citation type="journal article" date="2012" name="Science">
        <title>The Paleozoic origin of enzymatic lignin decomposition reconstructed from 31 fungal genomes.</title>
        <authorList>
            <person name="Floudas D."/>
            <person name="Binder M."/>
            <person name="Riley R."/>
            <person name="Barry K."/>
            <person name="Blanchette R.A."/>
            <person name="Henrissat B."/>
            <person name="Martinez A.T."/>
            <person name="Otillar R."/>
            <person name="Spatafora J.W."/>
            <person name="Yadav J.S."/>
            <person name="Aerts A."/>
            <person name="Benoit I."/>
            <person name="Boyd A."/>
            <person name="Carlson A."/>
            <person name="Copeland A."/>
            <person name="Coutinho P.M."/>
            <person name="de Vries R.P."/>
            <person name="Ferreira P."/>
            <person name="Findley K."/>
            <person name="Foster B."/>
            <person name="Gaskell J."/>
            <person name="Glotzer D."/>
            <person name="Gorecki P."/>
            <person name="Heitman J."/>
            <person name="Hesse C."/>
            <person name="Hori C."/>
            <person name="Igarashi K."/>
            <person name="Jurgens J.A."/>
            <person name="Kallen N."/>
            <person name="Kersten P."/>
            <person name="Kohler A."/>
            <person name="Kuees U."/>
            <person name="Kumar T.K.A."/>
            <person name="Kuo A."/>
            <person name="LaButti K."/>
            <person name="Larrondo L.F."/>
            <person name="Lindquist E."/>
            <person name="Ling A."/>
            <person name="Lombard V."/>
            <person name="Lucas S."/>
            <person name="Lundell T."/>
            <person name="Martin R."/>
            <person name="McLaughlin D.J."/>
            <person name="Morgenstern I."/>
            <person name="Morin E."/>
            <person name="Murat C."/>
            <person name="Nagy L.G."/>
            <person name="Nolan M."/>
            <person name="Ohm R.A."/>
            <person name="Patyshakuliyeva A."/>
            <person name="Rokas A."/>
            <person name="Ruiz-Duenas F.J."/>
            <person name="Sabat G."/>
            <person name="Salamov A."/>
            <person name="Samejima M."/>
            <person name="Schmutz J."/>
            <person name="Slot J.C."/>
            <person name="St John F."/>
            <person name="Stenlid J."/>
            <person name="Sun H."/>
            <person name="Sun S."/>
            <person name="Syed K."/>
            <person name="Tsang A."/>
            <person name="Wiebenga A."/>
            <person name="Young D."/>
            <person name="Pisabarro A."/>
            <person name="Eastwood D.C."/>
            <person name="Martin F."/>
            <person name="Cullen D."/>
            <person name="Grigoriev I.V."/>
            <person name="Hibbett D.S."/>
        </authorList>
    </citation>
    <scope>NUCLEOTIDE SEQUENCE [LARGE SCALE GENOMIC DNA]</scope>
    <source>
        <strain evidence="2">HHB-11173 SS5</strain>
    </source>
</reference>
<dbReference type="SUPFAM" id="SSF55729">
    <property type="entry name" value="Acyl-CoA N-acyltransferases (Nat)"/>
    <property type="match status" value="1"/>
</dbReference>
<dbReference type="PANTHER" id="PTHR42791">
    <property type="entry name" value="GNAT FAMILY ACETYLTRANSFERASE"/>
    <property type="match status" value="1"/>
</dbReference>
<protein>
    <recommendedName>
        <fullName evidence="3">N-acetyltransferase domain-containing protein</fullName>
    </recommendedName>
</protein>
<dbReference type="HOGENOM" id="CLU_069195_3_0_1"/>
<name>R7S2E4_PUNST</name>
<proteinExistence type="predicted"/>
<dbReference type="InterPro" id="IPR052523">
    <property type="entry name" value="Trichothecene_AcTrans"/>
</dbReference>
<evidence type="ECO:0000313" key="1">
    <source>
        <dbReference type="EMBL" id="EIN04373.1"/>
    </source>
</evidence>
<organism evidence="1 2">
    <name type="scientific">Punctularia strigosozonata (strain HHB-11173)</name>
    <name type="common">White-rot fungus</name>
    <dbReference type="NCBI Taxonomy" id="741275"/>
    <lineage>
        <taxon>Eukaryota</taxon>
        <taxon>Fungi</taxon>
        <taxon>Dikarya</taxon>
        <taxon>Basidiomycota</taxon>
        <taxon>Agaricomycotina</taxon>
        <taxon>Agaricomycetes</taxon>
        <taxon>Corticiales</taxon>
        <taxon>Punctulariaceae</taxon>
        <taxon>Punctularia</taxon>
    </lineage>
</organism>
<dbReference type="EMBL" id="JH687555">
    <property type="protein sequence ID" value="EIN04373.1"/>
    <property type="molecule type" value="Genomic_DNA"/>
</dbReference>
<evidence type="ECO:0000313" key="2">
    <source>
        <dbReference type="Proteomes" id="UP000054196"/>
    </source>
</evidence>
<dbReference type="PANTHER" id="PTHR42791:SF1">
    <property type="entry name" value="N-ACETYLTRANSFERASE DOMAIN-CONTAINING PROTEIN"/>
    <property type="match status" value="1"/>
</dbReference>
<dbReference type="OMA" id="NEVTDCN"/>
<dbReference type="KEGG" id="psq:PUNSTDRAFT_128410"/>